<sequence length="34" mass="3886">MPIYDKPALFALSIAFLLSFDFLLLFLHLSKKTA</sequence>
<keyword evidence="1" id="KW-0812">Transmembrane</keyword>
<name>A8R9N2_9FIRM</name>
<accession>A8R9N2</accession>
<evidence type="ECO:0000256" key="1">
    <source>
        <dbReference type="SAM" id="Phobius"/>
    </source>
</evidence>
<comment type="caution">
    <text evidence="2">The sequence shown here is derived from an EMBL/GenBank/DDBJ whole genome shotgun (WGS) entry which is preliminary data.</text>
</comment>
<keyword evidence="1" id="KW-1133">Transmembrane helix</keyword>
<gene>
    <name evidence="2" type="ORF">EUBDOL_00573</name>
</gene>
<dbReference type="EMBL" id="ABAW02000017">
    <property type="protein sequence ID" value="EDP12014.1"/>
    <property type="molecule type" value="Genomic_DNA"/>
</dbReference>
<evidence type="ECO:0000313" key="3">
    <source>
        <dbReference type="Proteomes" id="UP000004090"/>
    </source>
</evidence>
<dbReference type="STRING" id="428127.EUBDOL_00573"/>
<dbReference type="AlphaFoldDB" id="A8R9N2"/>
<protein>
    <submittedName>
        <fullName evidence="2">Uncharacterized protein</fullName>
    </submittedName>
</protein>
<keyword evidence="1" id="KW-0472">Membrane</keyword>
<proteinExistence type="predicted"/>
<feature type="transmembrane region" description="Helical" evidence="1">
    <location>
        <begin position="6"/>
        <end position="27"/>
    </location>
</feature>
<dbReference type="Proteomes" id="UP000004090">
    <property type="component" value="Unassembled WGS sequence"/>
</dbReference>
<reference evidence="2 3" key="1">
    <citation type="submission" date="2007-09" db="EMBL/GenBank/DDBJ databases">
        <title>Draft genome sequence of Eubacterium dolichum (DSM 3991).</title>
        <authorList>
            <person name="Sudarsanam P."/>
            <person name="Ley R."/>
            <person name="Guruge J."/>
            <person name="Turnbaugh P.J."/>
            <person name="Mahowald M."/>
            <person name="Liep D."/>
            <person name="Gordon J."/>
        </authorList>
    </citation>
    <scope>NUCLEOTIDE SEQUENCE [LARGE SCALE GENOMIC DNA]</scope>
    <source>
        <strain evidence="2 3">DSM 3991</strain>
    </source>
</reference>
<evidence type="ECO:0000313" key="2">
    <source>
        <dbReference type="EMBL" id="EDP12014.1"/>
    </source>
</evidence>
<dbReference type="HOGENOM" id="CLU_3373796_0_0_9"/>
<organism evidence="2 3">
    <name type="scientific">Amedibacillus dolichus DSM 3991</name>
    <dbReference type="NCBI Taxonomy" id="428127"/>
    <lineage>
        <taxon>Bacteria</taxon>
        <taxon>Bacillati</taxon>
        <taxon>Bacillota</taxon>
        <taxon>Erysipelotrichia</taxon>
        <taxon>Erysipelotrichales</taxon>
        <taxon>Erysipelotrichaceae</taxon>
        <taxon>Amedibacillus</taxon>
    </lineage>
</organism>
<reference evidence="2 3" key="2">
    <citation type="submission" date="2007-09" db="EMBL/GenBank/DDBJ databases">
        <authorList>
            <person name="Fulton L."/>
            <person name="Clifton S."/>
            <person name="Fulton B."/>
            <person name="Xu J."/>
            <person name="Minx P."/>
            <person name="Pepin K.H."/>
            <person name="Johnson M."/>
            <person name="Thiruvilangam P."/>
            <person name="Bhonagiri V."/>
            <person name="Nash W.E."/>
            <person name="Mardis E.R."/>
            <person name="Wilson R.K."/>
        </authorList>
    </citation>
    <scope>NUCLEOTIDE SEQUENCE [LARGE SCALE GENOMIC DNA]</scope>
    <source>
        <strain evidence="2 3">DSM 3991</strain>
    </source>
</reference>